<protein>
    <submittedName>
        <fullName evidence="8">von Ebner gland protein 1-like</fullName>
    </submittedName>
</protein>
<dbReference type="PANTHER" id="PTHR11430:SF124">
    <property type="entry name" value="LIPOCALIN 1-LIKE PROTEIN 1-RELATED"/>
    <property type="match status" value="1"/>
</dbReference>
<dbReference type="Gene3D" id="2.40.128.20">
    <property type="match status" value="2"/>
</dbReference>
<gene>
    <name evidence="8" type="primary">LOC101991423</name>
</gene>
<organism evidence="7 8">
    <name type="scientific">Microtus ochrogaster</name>
    <name type="common">Prairie vole</name>
    <dbReference type="NCBI Taxonomy" id="79684"/>
    <lineage>
        <taxon>Eukaryota</taxon>
        <taxon>Metazoa</taxon>
        <taxon>Chordata</taxon>
        <taxon>Craniata</taxon>
        <taxon>Vertebrata</taxon>
        <taxon>Euteleostomi</taxon>
        <taxon>Mammalia</taxon>
        <taxon>Eutheria</taxon>
        <taxon>Euarchontoglires</taxon>
        <taxon>Glires</taxon>
        <taxon>Rodentia</taxon>
        <taxon>Myomorpha</taxon>
        <taxon>Muroidea</taxon>
        <taxon>Cricetidae</taxon>
        <taxon>Arvicolinae</taxon>
        <taxon>Microtus</taxon>
    </lineage>
</organism>
<accession>A0ABM0KI02</accession>
<dbReference type="InterPro" id="IPR012674">
    <property type="entry name" value="Calycin"/>
</dbReference>
<reference evidence="8" key="1">
    <citation type="submission" date="2025-08" db="UniProtKB">
        <authorList>
            <consortium name="RefSeq"/>
        </authorList>
    </citation>
    <scope>IDENTIFICATION</scope>
</reference>
<feature type="signal peptide" evidence="5">
    <location>
        <begin position="1"/>
        <end position="20"/>
    </location>
</feature>
<proteinExistence type="inferred from homology"/>
<feature type="chain" id="PRO_5045312606" evidence="5">
    <location>
        <begin position="21"/>
        <end position="140"/>
    </location>
</feature>
<dbReference type="Proteomes" id="UP000694915">
    <property type="component" value="Chromosome 4"/>
</dbReference>
<keyword evidence="4 5" id="KW-0732">Signal</keyword>
<evidence type="ECO:0000256" key="2">
    <source>
        <dbReference type="ARBA" id="ARBA00006889"/>
    </source>
</evidence>
<evidence type="ECO:0000259" key="6">
    <source>
        <dbReference type="Pfam" id="PF00061"/>
    </source>
</evidence>
<comment type="similarity">
    <text evidence="2">Belongs to the calycin superfamily. Lipocalin family.</text>
</comment>
<dbReference type="SUPFAM" id="SSF50814">
    <property type="entry name" value="Lipocalins"/>
    <property type="match status" value="1"/>
</dbReference>
<evidence type="ECO:0000256" key="3">
    <source>
        <dbReference type="ARBA" id="ARBA00022525"/>
    </source>
</evidence>
<dbReference type="RefSeq" id="XP_005346788.1">
    <property type="nucleotide sequence ID" value="XM_005346731.1"/>
</dbReference>
<keyword evidence="3" id="KW-0964">Secreted</keyword>
<evidence type="ECO:0000256" key="4">
    <source>
        <dbReference type="ARBA" id="ARBA00022729"/>
    </source>
</evidence>
<dbReference type="InterPro" id="IPR000566">
    <property type="entry name" value="Lipocln_cytosolic_FA-bd_dom"/>
</dbReference>
<dbReference type="Pfam" id="PF00061">
    <property type="entry name" value="Lipocalin"/>
    <property type="match status" value="1"/>
</dbReference>
<evidence type="ECO:0000313" key="8">
    <source>
        <dbReference type="RefSeq" id="XP_005346788.1"/>
    </source>
</evidence>
<dbReference type="PRINTS" id="PR01175">
    <property type="entry name" value="VNEBNERGLAND"/>
</dbReference>
<evidence type="ECO:0000256" key="1">
    <source>
        <dbReference type="ARBA" id="ARBA00004613"/>
    </source>
</evidence>
<keyword evidence="7" id="KW-1185">Reference proteome</keyword>
<comment type="subcellular location">
    <subcellularLocation>
        <location evidence="1">Secreted</location>
    </subcellularLocation>
</comment>
<dbReference type="PANTHER" id="PTHR11430">
    <property type="entry name" value="LIPOCALIN"/>
    <property type="match status" value="1"/>
</dbReference>
<dbReference type="InterPro" id="IPR002450">
    <property type="entry name" value="von_Ebner_gland"/>
</dbReference>
<evidence type="ECO:0000256" key="5">
    <source>
        <dbReference type="SAM" id="SignalP"/>
    </source>
</evidence>
<sequence length="140" mass="15391">MKTLILCLGLGLVAALQAQAFRVTEENIDLTGMWYLKATASDKEIPGLDLRSMSVTPMTITTLEGGNLQVNFTVLIEGRCHEMNTVLEKTSVPIKYTACRDRDFHQEALEDFQNAVKAGGLNTESILILRQSETCPLGSD</sequence>
<name>A0ABM0KI02_MICOH</name>
<dbReference type="InterPro" id="IPR002345">
    <property type="entry name" value="Lipocalin"/>
</dbReference>
<evidence type="ECO:0000313" key="7">
    <source>
        <dbReference type="Proteomes" id="UP000694915"/>
    </source>
</evidence>
<feature type="domain" description="Lipocalin/cytosolic fatty-acid binding" evidence="6">
    <location>
        <begin position="32"/>
        <end position="98"/>
    </location>
</feature>
<dbReference type="GeneID" id="101991423"/>